<feature type="region of interest" description="Disordered" evidence="1">
    <location>
        <begin position="73"/>
        <end position="92"/>
    </location>
</feature>
<reference evidence="2 3" key="1">
    <citation type="journal article" date="2018" name="Mol. Biol. Evol.">
        <title>Broad Genomic Sampling Reveals a Smut Pathogenic Ancestry of the Fungal Clade Ustilaginomycotina.</title>
        <authorList>
            <person name="Kijpornyongpan T."/>
            <person name="Mondo S.J."/>
            <person name="Barry K."/>
            <person name="Sandor L."/>
            <person name="Lee J."/>
            <person name="Lipzen A."/>
            <person name="Pangilinan J."/>
            <person name="LaButti K."/>
            <person name="Hainaut M."/>
            <person name="Henrissat B."/>
            <person name="Grigoriev I.V."/>
            <person name="Spatafora J.W."/>
            <person name="Aime M.C."/>
        </authorList>
    </citation>
    <scope>NUCLEOTIDE SEQUENCE [LARGE SCALE GENOMIC DNA]</scope>
    <source>
        <strain evidence="2 3">MCA 4718</strain>
    </source>
</reference>
<gene>
    <name evidence="2" type="ORF">BCV69DRAFT_296227</name>
</gene>
<dbReference type="RefSeq" id="XP_025351079.1">
    <property type="nucleotide sequence ID" value="XM_025493988.1"/>
</dbReference>
<feature type="compositionally biased region" description="Low complexity" evidence="1">
    <location>
        <begin position="512"/>
        <end position="522"/>
    </location>
</feature>
<dbReference type="Proteomes" id="UP000245942">
    <property type="component" value="Unassembled WGS sequence"/>
</dbReference>
<sequence>METPGAGSSRHREVHVLPRNIEQLVVDCLDEGQYQVALTFLDQVLGPTVVPSSEVLRQLFVLASCKPDRIADRGEFARPRRKRKRRGEPEDILPDEVPAQAVAAAFALLLQYTPHLGFAEALLSAITAEVREVNGRGLRARRSQSGDTEEDEREADPLTSGVRLLIEGGAGSVWELLRILNAQSKASKGEWAWHLPSTSHRKKKRGKEAVRPSRPSASSVSAGTFWDALQRSAEDQWASMDLDLDKVDEWRDALDRFRGYQSERCWRIIDLFVSAWKTQGKAAELNGAYVVQKRRQTTRSDLEDLHLVQQLRSRGSRLPLDDAGEALDIVFAGLCNLGAWAEQPRRLQISQESRLRRAEVAARLFLELVRLSQIGALEPSVLVRGIQERFVFASASAWAAFTGVVQKDEHAAKVIDEANLQSLMSGTGKNTRADVGTSKGLVFSSQKELVFRALQEGIASQPISQQPDLKRAQTYEETFIKLHSAQRFNLLLDGQSGAQALKESQSIRAEAAKALASSAPHPAEAPPQEGPLPTSEQHEAQQEHPLEGINHDSLLRKSGRTVRPPVRTGLRKLPTHGMSRGKPPFRKERRSEADGGKSGDFSSSSASASVSPSKDQAELRAGMRQEAMEEEGGSRDPGQAEGKSGSSLDLQVWLLAVAREELHALDGTLSAHDAMRAAAAATSAASEEQ</sequence>
<organism evidence="2 3">
    <name type="scientific">Pseudomicrostroma glucosiphilum</name>
    <dbReference type="NCBI Taxonomy" id="1684307"/>
    <lineage>
        <taxon>Eukaryota</taxon>
        <taxon>Fungi</taxon>
        <taxon>Dikarya</taxon>
        <taxon>Basidiomycota</taxon>
        <taxon>Ustilaginomycotina</taxon>
        <taxon>Exobasidiomycetes</taxon>
        <taxon>Microstromatales</taxon>
        <taxon>Microstromatales incertae sedis</taxon>
        <taxon>Pseudomicrostroma</taxon>
    </lineage>
</organism>
<evidence type="ECO:0000313" key="3">
    <source>
        <dbReference type="Proteomes" id="UP000245942"/>
    </source>
</evidence>
<feature type="compositionally biased region" description="Basic and acidic residues" evidence="1">
    <location>
        <begin position="585"/>
        <end position="597"/>
    </location>
</feature>
<protein>
    <submittedName>
        <fullName evidence="2">Uncharacterized protein</fullName>
    </submittedName>
</protein>
<accession>A0A316UF95</accession>
<feature type="compositionally biased region" description="Low complexity" evidence="1">
    <location>
        <begin position="599"/>
        <end position="614"/>
    </location>
</feature>
<feature type="compositionally biased region" description="Basic and acidic residues" evidence="1">
    <location>
        <begin position="615"/>
        <end position="627"/>
    </location>
</feature>
<feature type="region of interest" description="Disordered" evidence="1">
    <location>
        <begin position="137"/>
        <end position="157"/>
    </location>
</feature>
<evidence type="ECO:0000256" key="1">
    <source>
        <dbReference type="SAM" id="MobiDB-lite"/>
    </source>
</evidence>
<dbReference type="AlphaFoldDB" id="A0A316UF95"/>
<feature type="region of interest" description="Disordered" evidence="1">
    <location>
        <begin position="195"/>
        <end position="219"/>
    </location>
</feature>
<dbReference type="GeneID" id="37015722"/>
<keyword evidence="3" id="KW-1185">Reference proteome</keyword>
<proteinExistence type="predicted"/>
<dbReference type="EMBL" id="KZ819321">
    <property type="protein sequence ID" value="PWN23919.1"/>
    <property type="molecule type" value="Genomic_DNA"/>
</dbReference>
<evidence type="ECO:0000313" key="2">
    <source>
        <dbReference type="EMBL" id="PWN23919.1"/>
    </source>
</evidence>
<feature type="compositionally biased region" description="Basic and acidic residues" evidence="1">
    <location>
        <begin position="536"/>
        <end position="555"/>
    </location>
</feature>
<feature type="region of interest" description="Disordered" evidence="1">
    <location>
        <begin position="511"/>
        <end position="646"/>
    </location>
</feature>
<name>A0A316UF95_9BASI</name>